<protein>
    <submittedName>
        <fullName evidence="1">Uncharacterized protein</fullName>
    </submittedName>
</protein>
<dbReference type="EMBL" id="KZ825027">
    <property type="protein sequence ID" value="RAH63907.1"/>
    <property type="molecule type" value="Genomic_DNA"/>
</dbReference>
<sequence length="150" mass="16986">MLCSHRKFKMTISRTRPTPPCHPFFVMRHAADAALRHPWARHIPGSPPRDDEHLHAAKMTACCGLYCTFKDSQFRTLVAFDISACGQRIVLTIVFAHAQRTGRQHPIDTWSSMFPLLWLILIDRAKESNMHVEADHLGRPQGVSTTQASS</sequence>
<dbReference type="Proteomes" id="UP000249661">
    <property type="component" value="Unassembled WGS sequence"/>
</dbReference>
<gene>
    <name evidence="1" type="ORF">BO66DRAFT_257815</name>
</gene>
<name>A0ACD1GRG6_9EURO</name>
<proteinExistence type="predicted"/>
<accession>A0ACD1GRG6</accession>
<evidence type="ECO:0000313" key="2">
    <source>
        <dbReference type="Proteomes" id="UP000249661"/>
    </source>
</evidence>
<evidence type="ECO:0000313" key="1">
    <source>
        <dbReference type="EMBL" id="RAH63907.1"/>
    </source>
</evidence>
<keyword evidence="2" id="KW-1185">Reference proteome</keyword>
<organism evidence="1 2">
    <name type="scientific">Aspergillus aculeatinus CBS 121060</name>
    <dbReference type="NCBI Taxonomy" id="1448322"/>
    <lineage>
        <taxon>Eukaryota</taxon>
        <taxon>Fungi</taxon>
        <taxon>Dikarya</taxon>
        <taxon>Ascomycota</taxon>
        <taxon>Pezizomycotina</taxon>
        <taxon>Eurotiomycetes</taxon>
        <taxon>Eurotiomycetidae</taxon>
        <taxon>Eurotiales</taxon>
        <taxon>Aspergillaceae</taxon>
        <taxon>Aspergillus</taxon>
        <taxon>Aspergillus subgen. Circumdati</taxon>
    </lineage>
</organism>
<reference evidence="1" key="1">
    <citation type="submission" date="2018-02" db="EMBL/GenBank/DDBJ databases">
        <title>The genomes of Aspergillus section Nigri reveals drivers in fungal speciation.</title>
        <authorList>
            <consortium name="DOE Joint Genome Institute"/>
            <person name="Vesth T.C."/>
            <person name="Nybo J."/>
            <person name="Theobald S."/>
            <person name="Brandl J."/>
            <person name="Frisvad J.C."/>
            <person name="Nielsen K.F."/>
            <person name="Lyhne E.K."/>
            <person name="Kogle M.E."/>
            <person name="Kuo A."/>
            <person name="Riley R."/>
            <person name="Clum A."/>
            <person name="Nolan M."/>
            <person name="Lipzen A."/>
            <person name="Salamov A."/>
            <person name="Henrissat B."/>
            <person name="Wiebenga A."/>
            <person name="De vries R.P."/>
            <person name="Grigoriev I.V."/>
            <person name="Mortensen U.H."/>
            <person name="Andersen M.R."/>
            <person name="Baker S.E."/>
        </authorList>
    </citation>
    <scope>NUCLEOTIDE SEQUENCE</scope>
    <source>
        <strain evidence="1">CBS 121060</strain>
    </source>
</reference>